<dbReference type="Proteomes" id="UP001500339">
    <property type="component" value="Unassembled WGS sequence"/>
</dbReference>
<evidence type="ECO:0000313" key="2">
    <source>
        <dbReference type="EMBL" id="GAA0720019.1"/>
    </source>
</evidence>
<sequence>MKYGLMKVAKAETSVRIDIWLKPKYQYNGSLVAKSRIEKGQTTIPRGSTLQAIGGGNGSPLTHNGEGEEIVYARSERKWQLA</sequence>
<gene>
    <name evidence="2" type="ORF">GCM10008905_08770</name>
</gene>
<protein>
    <submittedName>
        <fullName evidence="2">Uncharacterized protein</fullName>
    </submittedName>
</protein>
<accession>A0ABN1IRV5</accession>
<reference evidence="2 3" key="1">
    <citation type="journal article" date="2019" name="Int. J. Syst. Evol. Microbiol.">
        <title>The Global Catalogue of Microorganisms (GCM) 10K type strain sequencing project: providing services to taxonomists for standard genome sequencing and annotation.</title>
        <authorList>
            <consortium name="The Broad Institute Genomics Platform"/>
            <consortium name="The Broad Institute Genome Sequencing Center for Infectious Disease"/>
            <person name="Wu L."/>
            <person name="Ma J."/>
        </authorList>
    </citation>
    <scope>NUCLEOTIDE SEQUENCE [LARGE SCALE GENOMIC DNA]</scope>
    <source>
        <strain evidence="2 3">JCM 1405</strain>
    </source>
</reference>
<keyword evidence="3" id="KW-1185">Reference proteome</keyword>
<proteinExistence type="predicted"/>
<organism evidence="2 3">
    <name type="scientific">Clostridium malenominatum</name>
    <dbReference type="NCBI Taxonomy" id="1539"/>
    <lineage>
        <taxon>Bacteria</taxon>
        <taxon>Bacillati</taxon>
        <taxon>Bacillota</taxon>
        <taxon>Clostridia</taxon>
        <taxon>Eubacteriales</taxon>
        <taxon>Clostridiaceae</taxon>
        <taxon>Clostridium</taxon>
    </lineage>
</organism>
<comment type="caution">
    <text evidence="2">The sequence shown here is derived from an EMBL/GenBank/DDBJ whole genome shotgun (WGS) entry which is preliminary data.</text>
</comment>
<feature type="region of interest" description="Disordered" evidence="1">
    <location>
        <begin position="46"/>
        <end position="65"/>
    </location>
</feature>
<evidence type="ECO:0000256" key="1">
    <source>
        <dbReference type="SAM" id="MobiDB-lite"/>
    </source>
</evidence>
<evidence type="ECO:0000313" key="3">
    <source>
        <dbReference type="Proteomes" id="UP001500339"/>
    </source>
</evidence>
<dbReference type="EMBL" id="BAAACF010000001">
    <property type="protein sequence ID" value="GAA0720019.1"/>
    <property type="molecule type" value="Genomic_DNA"/>
</dbReference>
<name>A0ABN1IRV5_9CLOT</name>